<evidence type="ECO:0000313" key="2">
    <source>
        <dbReference type="EMBL" id="PKI72879.1"/>
    </source>
</evidence>
<comment type="caution">
    <text evidence="2">The sequence shown here is derived from an EMBL/GenBank/DDBJ whole genome shotgun (WGS) entry which is preliminary data.</text>
</comment>
<gene>
    <name evidence="2" type="ORF">CRG98_006747</name>
</gene>
<feature type="compositionally biased region" description="Basic and acidic residues" evidence="1">
    <location>
        <begin position="1"/>
        <end position="11"/>
    </location>
</feature>
<protein>
    <submittedName>
        <fullName evidence="2">Uncharacterized protein</fullName>
    </submittedName>
</protein>
<sequence length="87" mass="9383">MEKKPRERDGNGHGAAGLGQPVGPTVFEGSSDKVRVSIDHAFERAQALARRICKKHRRLPHGLAGCTGVCAANLQYAWAHYTADCIA</sequence>
<reference evidence="2 3" key="1">
    <citation type="submission" date="2017-11" db="EMBL/GenBank/DDBJ databases">
        <title>De-novo sequencing of pomegranate (Punica granatum L.) genome.</title>
        <authorList>
            <person name="Akparov Z."/>
            <person name="Amiraslanov A."/>
            <person name="Hajiyeva S."/>
            <person name="Abbasov M."/>
            <person name="Kaur K."/>
            <person name="Hamwieh A."/>
            <person name="Solovyev V."/>
            <person name="Salamov A."/>
            <person name="Braich B."/>
            <person name="Kosarev P."/>
            <person name="Mahmoud A."/>
            <person name="Hajiyev E."/>
            <person name="Babayeva S."/>
            <person name="Izzatullayeva V."/>
            <person name="Mammadov A."/>
            <person name="Mammadov A."/>
            <person name="Sharifova S."/>
            <person name="Ojaghi J."/>
            <person name="Eynullazada K."/>
            <person name="Bayramov B."/>
            <person name="Abdulazimova A."/>
            <person name="Shahmuradov I."/>
        </authorList>
    </citation>
    <scope>NUCLEOTIDE SEQUENCE [LARGE SCALE GENOMIC DNA]</scope>
    <source>
        <strain evidence="3">cv. AG2017</strain>
        <tissue evidence="2">Leaf</tissue>
    </source>
</reference>
<organism evidence="2 3">
    <name type="scientific">Punica granatum</name>
    <name type="common">Pomegranate</name>
    <dbReference type="NCBI Taxonomy" id="22663"/>
    <lineage>
        <taxon>Eukaryota</taxon>
        <taxon>Viridiplantae</taxon>
        <taxon>Streptophyta</taxon>
        <taxon>Embryophyta</taxon>
        <taxon>Tracheophyta</taxon>
        <taxon>Spermatophyta</taxon>
        <taxon>Magnoliopsida</taxon>
        <taxon>eudicotyledons</taxon>
        <taxon>Gunneridae</taxon>
        <taxon>Pentapetalae</taxon>
        <taxon>rosids</taxon>
        <taxon>malvids</taxon>
        <taxon>Myrtales</taxon>
        <taxon>Lythraceae</taxon>
        <taxon>Punica</taxon>
    </lineage>
</organism>
<dbReference type="EMBL" id="PGOL01000306">
    <property type="protein sequence ID" value="PKI72879.1"/>
    <property type="molecule type" value="Genomic_DNA"/>
</dbReference>
<evidence type="ECO:0000313" key="3">
    <source>
        <dbReference type="Proteomes" id="UP000233551"/>
    </source>
</evidence>
<dbReference type="AlphaFoldDB" id="A0A2I0KWQ0"/>
<name>A0A2I0KWQ0_PUNGR</name>
<proteinExistence type="predicted"/>
<accession>A0A2I0KWQ0</accession>
<evidence type="ECO:0000256" key="1">
    <source>
        <dbReference type="SAM" id="MobiDB-lite"/>
    </source>
</evidence>
<dbReference type="Proteomes" id="UP000233551">
    <property type="component" value="Unassembled WGS sequence"/>
</dbReference>
<keyword evidence="3" id="KW-1185">Reference proteome</keyword>
<feature type="region of interest" description="Disordered" evidence="1">
    <location>
        <begin position="1"/>
        <end position="29"/>
    </location>
</feature>